<organism evidence="1 2">
    <name type="scientific">Elizabethkingia anophelis NUHP1</name>
    <dbReference type="NCBI Taxonomy" id="1338011"/>
    <lineage>
        <taxon>Bacteria</taxon>
        <taxon>Pseudomonadati</taxon>
        <taxon>Bacteroidota</taxon>
        <taxon>Flavobacteriia</taxon>
        <taxon>Flavobacteriales</taxon>
        <taxon>Weeksellaceae</taxon>
        <taxon>Elizabethkingia</taxon>
    </lineage>
</organism>
<protein>
    <submittedName>
        <fullName evidence="1">Uncharacterized protein</fullName>
    </submittedName>
</protein>
<sequence length="136" mass="16376">MIKIKSEFLYHLVIYCQNCNWVDIENEYYQLLCKYTDPKNEEDKIKQLNDEFQTLQDLLQEYLLSINRMIPVSINNYFNNDICEQLTEPTYITKVKPSNILFLNFNYTDTVEYYLNGISRIVPMSNVIYTWSVRII</sequence>
<proteinExistence type="predicted"/>
<evidence type="ECO:0000313" key="1">
    <source>
        <dbReference type="EMBL" id="AIL44875.1"/>
    </source>
</evidence>
<dbReference type="Proteomes" id="UP000028933">
    <property type="component" value="Chromosome"/>
</dbReference>
<dbReference type="AlphaFoldDB" id="A0A077EH51"/>
<reference evidence="1" key="2">
    <citation type="journal article" date="2015" name="Genome Biol. Evol.">
        <title>Complete Genome Sequence and Transcriptomic Analysis of the Novel Pathogen Elizabethkingia anophelis in Response to Oxidative Stress.</title>
        <authorList>
            <person name="Li Y."/>
            <person name="Liu Y."/>
            <person name="Chew S.C."/>
            <person name="Tay M."/>
            <person name="Salido M.M."/>
            <person name="Teo J."/>
            <person name="Lauro F.M."/>
            <person name="Givskov M."/>
            <person name="Yang L."/>
        </authorList>
    </citation>
    <scope>NUCLEOTIDE SEQUENCE</scope>
    <source>
        <strain evidence="1">NUHP1</strain>
    </source>
</reference>
<dbReference type="HOGENOM" id="CLU_1872176_0_0_10"/>
<dbReference type="KEGG" id="eao:BD94_1100"/>
<reference evidence="1" key="1">
    <citation type="journal article" date="2013" name="Lancet">
        <title>First case of E anophelis outbreak in an intensive-care unit.</title>
        <authorList>
            <person name="Teo J."/>
            <person name="Tan S.Y."/>
            <person name="Tay M."/>
            <person name="Ding Y."/>
            <person name="Kjelleberg S."/>
            <person name="Givskov M."/>
            <person name="Lin R.T."/>
            <person name="Yang L."/>
        </authorList>
    </citation>
    <scope>NUCLEOTIDE SEQUENCE [LARGE SCALE GENOMIC DNA]</scope>
    <source>
        <strain evidence="1">NUHP1</strain>
    </source>
</reference>
<evidence type="ECO:0000313" key="2">
    <source>
        <dbReference type="Proteomes" id="UP000028933"/>
    </source>
</evidence>
<gene>
    <name evidence="1" type="ORF">BD94_1100</name>
</gene>
<accession>A0A077EH51</accession>
<dbReference type="EMBL" id="CP007547">
    <property type="protein sequence ID" value="AIL44875.1"/>
    <property type="molecule type" value="Genomic_DNA"/>
</dbReference>
<name>A0A077EH51_9FLAO</name>